<comment type="similarity">
    <text evidence="1 5">Belongs to the class-II aminoacyl-tRNA synthetase family.</text>
</comment>
<comment type="catalytic activity">
    <reaction evidence="5">
        <text>tRNA(His) + L-histidine + ATP = L-histidyl-tRNA(His) + AMP + diphosphate + H(+)</text>
        <dbReference type="Rhea" id="RHEA:17313"/>
        <dbReference type="Rhea" id="RHEA-COMP:9665"/>
        <dbReference type="Rhea" id="RHEA-COMP:9689"/>
        <dbReference type="ChEBI" id="CHEBI:15378"/>
        <dbReference type="ChEBI" id="CHEBI:30616"/>
        <dbReference type="ChEBI" id="CHEBI:33019"/>
        <dbReference type="ChEBI" id="CHEBI:57595"/>
        <dbReference type="ChEBI" id="CHEBI:78442"/>
        <dbReference type="ChEBI" id="CHEBI:78527"/>
        <dbReference type="ChEBI" id="CHEBI:456215"/>
        <dbReference type="EC" id="6.1.1.21"/>
    </reaction>
</comment>
<dbReference type="Pfam" id="PF13393">
    <property type="entry name" value="tRNA-synt_His"/>
    <property type="match status" value="1"/>
</dbReference>
<dbReference type="PROSITE" id="PS50862">
    <property type="entry name" value="AA_TRNA_LIGASE_II"/>
    <property type="match status" value="1"/>
</dbReference>
<dbReference type="Gene3D" id="3.40.50.800">
    <property type="entry name" value="Anticodon-binding domain"/>
    <property type="match status" value="1"/>
</dbReference>
<evidence type="ECO:0000313" key="8">
    <source>
        <dbReference type="Proteomes" id="UP001446205"/>
    </source>
</evidence>
<comment type="subcellular location">
    <subcellularLocation>
        <location evidence="5">Cytoplasm</location>
    </subcellularLocation>
</comment>
<keyword evidence="5" id="KW-0030">Aminoacyl-tRNA synthetase</keyword>
<evidence type="ECO:0000256" key="5">
    <source>
        <dbReference type="HAMAP-Rule" id="MF_00127"/>
    </source>
</evidence>
<dbReference type="PANTHER" id="PTHR43707:SF1">
    <property type="entry name" value="HISTIDINE--TRNA LIGASE, MITOCHONDRIAL-RELATED"/>
    <property type="match status" value="1"/>
</dbReference>
<name>A0ABU9DCY3_9PROT</name>
<dbReference type="SUPFAM" id="SSF55681">
    <property type="entry name" value="Class II aaRS and biotin synthetases"/>
    <property type="match status" value="1"/>
</dbReference>
<dbReference type="RefSeq" id="WP_341371755.1">
    <property type="nucleotide sequence ID" value="NZ_JBBPCO010000014.1"/>
</dbReference>
<dbReference type="InterPro" id="IPR006195">
    <property type="entry name" value="aa-tRNA-synth_II"/>
</dbReference>
<dbReference type="PIRSF" id="PIRSF001549">
    <property type="entry name" value="His-tRNA_synth"/>
    <property type="match status" value="1"/>
</dbReference>
<dbReference type="InterPro" id="IPR004516">
    <property type="entry name" value="HisRS/HisZ"/>
</dbReference>
<dbReference type="Proteomes" id="UP001446205">
    <property type="component" value="Unassembled WGS sequence"/>
</dbReference>
<dbReference type="InterPro" id="IPR045864">
    <property type="entry name" value="aa-tRNA-synth_II/BPL/LPL"/>
</dbReference>
<accession>A0ABU9DCY3</accession>
<keyword evidence="5 7" id="KW-0436">Ligase</keyword>
<keyword evidence="5" id="KW-0547">Nucleotide-binding</keyword>
<dbReference type="PANTHER" id="PTHR43707">
    <property type="entry name" value="HISTIDYL-TRNA SYNTHETASE"/>
    <property type="match status" value="1"/>
</dbReference>
<comment type="subunit">
    <text evidence="2 5">Homodimer.</text>
</comment>
<dbReference type="EMBL" id="JBBPCO010000014">
    <property type="protein sequence ID" value="MEK8090687.1"/>
    <property type="molecule type" value="Genomic_DNA"/>
</dbReference>
<protein>
    <recommendedName>
        <fullName evidence="5">Histidine--tRNA ligase</fullName>
        <ecNumber evidence="5">6.1.1.21</ecNumber>
    </recommendedName>
    <alternativeName>
        <fullName evidence="5">Histidyl-tRNA synthetase</fullName>
        <shortName evidence="5">HisRS</shortName>
    </alternativeName>
</protein>
<dbReference type="GO" id="GO:0004821">
    <property type="term" value="F:histidine-tRNA ligase activity"/>
    <property type="evidence" value="ECO:0007669"/>
    <property type="project" value="UniProtKB-EC"/>
</dbReference>
<evidence type="ECO:0000256" key="4">
    <source>
        <dbReference type="ARBA" id="ARBA00022840"/>
    </source>
</evidence>
<evidence type="ECO:0000256" key="2">
    <source>
        <dbReference type="ARBA" id="ARBA00011738"/>
    </source>
</evidence>
<evidence type="ECO:0000259" key="6">
    <source>
        <dbReference type="PROSITE" id="PS50862"/>
    </source>
</evidence>
<sequence>MIQAVRGMNDLLPEVTPAWQALEDTLRELLALYGYGELRLPILEKTQLFARAIGDVTDIVEKEMYTFADRNGESLTLRPEGTAGVVRAMIEHQRLRGQTPKVYYIGPMFRHERPQKGRYRQFHQVGVEAFGLAGPDIDAEQIALSAHLLQRLGLTDVYLEINSLGDPASRERHRQALLDFLSPHEASLCSDCQSRLQRSPLRVLDCKVETCSAIAQDAPSLLDFLDDESRAHFAGLQARLDALGIPFKVNTRLVRGLDYYNRTVFEWKTRQLGAQGTVIAGGRYDGLVRQIGGPDTPAVGFAAGLERLLALQEITQGAPAQQVPLLFLGALGEAAAIPVLREAQSLRGRGLAVVSFAASGLKQLFKAAERSNALYLAILGEGELNGAPVQVKPQNGGESFSVPLENLGEALLERRNQDLHG</sequence>
<dbReference type="NCBIfam" id="TIGR00442">
    <property type="entry name" value="hisS"/>
    <property type="match status" value="1"/>
</dbReference>
<keyword evidence="5" id="KW-0648">Protein biosynthesis</keyword>
<dbReference type="InterPro" id="IPR036621">
    <property type="entry name" value="Anticodon-bd_dom_sf"/>
</dbReference>
<organism evidence="7 8">
    <name type="scientific">Thermithiobacillus plumbiphilus</name>
    <dbReference type="NCBI Taxonomy" id="1729899"/>
    <lineage>
        <taxon>Bacteria</taxon>
        <taxon>Pseudomonadati</taxon>
        <taxon>Pseudomonadota</taxon>
        <taxon>Acidithiobacillia</taxon>
        <taxon>Acidithiobacillales</taxon>
        <taxon>Thermithiobacillaceae</taxon>
        <taxon>Thermithiobacillus</taxon>
    </lineage>
</organism>
<dbReference type="SUPFAM" id="SSF52954">
    <property type="entry name" value="Class II aaRS ABD-related"/>
    <property type="match status" value="1"/>
</dbReference>
<dbReference type="EC" id="6.1.1.21" evidence="5"/>
<dbReference type="CDD" id="cd00773">
    <property type="entry name" value="HisRS-like_core"/>
    <property type="match status" value="1"/>
</dbReference>
<dbReference type="InterPro" id="IPR041715">
    <property type="entry name" value="HisRS-like_core"/>
</dbReference>
<reference evidence="7 8" key="1">
    <citation type="submission" date="2024-04" db="EMBL/GenBank/DDBJ databases">
        <authorList>
            <person name="Abashina T."/>
            <person name="Shaikin A."/>
        </authorList>
    </citation>
    <scope>NUCLEOTIDE SEQUENCE [LARGE SCALE GENOMIC DNA]</scope>
    <source>
        <strain evidence="7 8">AAFK</strain>
    </source>
</reference>
<keyword evidence="3 5" id="KW-0963">Cytoplasm</keyword>
<keyword evidence="4 5" id="KW-0067">ATP-binding</keyword>
<evidence type="ECO:0000256" key="3">
    <source>
        <dbReference type="ARBA" id="ARBA00022490"/>
    </source>
</evidence>
<dbReference type="InterPro" id="IPR015807">
    <property type="entry name" value="His-tRNA-ligase"/>
</dbReference>
<gene>
    <name evidence="5 7" type="primary">hisS</name>
    <name evidence="7" type="ORF">WOB96_13090</name>
</gene>
<evidence type="ECO:0000313" key="7">
    <source>
        <dbReference type="EMBL" id="MEK8090687.1"/>
    </source>
</evidence>
<keyword evidence="8" id="KW-1185">Reference proteome</keyword>
<comment type="caution">
    <text evidence="7">The sequence shown here is derived from an EMBL/GenBank/DDBJ whole genome shotgun (WGS) entry which is preliminary data.</text>
</comment>
<feature type="domain" description="Aminoacyl-transfer RNA synthetases class-II family profile" evidence="6">
    <location>
        <begin position="1"/>
        <end position="324"/>
    </location>
</feature>
<dbReference type="HAMAP" id="MF_00127">
    <property type="entry name" value="His_tRNA_synth"/>
    <property type="match status" value="1"/>
</dbReference>
<proteinExistence type="inferred from homology"/>
<dbReference type="Gene3D" id="3.30.930.10">
    <property type="entry name" value="Bira Bifunctional Protein, Domain 2"/>
    <property type="match status" value="1"/>
</dbReference>
<evidence type="ECO:0000256" key="1">
    <source>
        <dbReference type="ARBA" id="ARBA00008226"/>
    </source>
</evidence>